<evidence type="ECO:0000256" key="1">
    <source>
        <dbReference type="SAM" id="MobiDB-lite"/>
    </source>
</evidence>
<organism evidence="2 3">
    <name type="scientific">Trichoderma arundinaceum</name>
    <dbReference type="NCBI Taxonomy" id="490622"/>
    <lineage>
        <taxon>Eukaryota</taxon>
        <taxon>Fungi</taxon>
        <taxon>Dikarya</taxon>
        <taxon>Ascomycota</taxon>
        <taxon>Pezizomycotina</taxon>
        <taxon>Sordariomycetes</taxon>
        <taxon>Hypocreomycetidae</taxon>
        <taxon>Hypocreales</taxon>
        <taxon>Hypocreaceae</taxon>
        <taxon>Trichoderma</taxon>
    </lineage>
</organism>
<comment type="caution">
    <text evidence="2">The sequence shown here is derived from an EMBL/GenBank/DDBJ whole genome shotgun (WGS) entry which is preliminary data.</text>
</comment>
<dbReference type="EMBL" id="PXOA01000481">
    <property type="protein sequence ID" value="RFU75039.1"/>
    <property type="molecule type" value="Genomic_DNA"/>
</dbReference>
<feature type="compositionally biased region" description="Low complexity" evidence="1">
    <location>
        <begin position="49"/>
        <end position="58"/>
    </location>
</feature>
<feature type="region of interest" description="Disordered" evidence="1">
    <location>
        <begin position="26"/>
        <end position="92"/>
    </location>
</feature>
<evidence type="ECO:0000313" key="2">
    <source>
        <dbReference type="EMBL" id="RFU75039.1"/>
    </source>
</evidence>
<gene>
    <name evidence="2" type="ORF">TARUN_7204</name>
</gene>
<name>A0A395NGF8_TRIAR</name>
<sequence>MTLVPTRASPASKLSSVGTEVIAYKEASGGPGTDADIISGASNWTGAKSTPPSGSPTPEETRLRRSGSMERQDGHQEVVQRVRSGARREAARERWVVKEDGERMLWSMHSWRTYGSKTWFLARLAGELDRRLRGEAKGFATAATTRRLGRMMDDPAG</sequence>
<protein>
    <submittedName>
        <fullName evidence="2">Uncharacterized protein</fullName>
    </submittedName>
</protein>
<proteinExistence type="predicted"/>
<dbReference type="AlphaFoldDB" id="A0A395NGF8"/>
<dbReference type="Proteomes" id="UP000266272">
    <property type="component" value="Unassembled WGS sequence"/>
</dbReference>
<evidence type="ECO:0000313" key="3">
    <source>
        <dbReference type="Proteomes" id="UP000266272"/>
    </source>
</evidence>
<keyword evidence="3" id="KW-1185">Reference proteome</keyword>
<accession>A0A395NGF8</accession>
<feature type="compositionally biased region" description="Basic and acidic residues" evidence="1">
    <location>
        <begin position="59"/>
        <end position="92"/>
    </location>
</feature>
<reference evidence="2 3" key="1">
    <citation type="journal article" date="2018" name="PLoS Pathog.">
        <title>Evolution of structural diversity of trichothecenes, a family of toxins produced by plant pathogenic and entomopathogenic fungi.</title>
        <authorList>
            <person name="Proctor R.H."/>
            <person name="McCormick S.P."/>
            <person name="Kim H.S."/>
            <person name="Cardoza R.E."/>
            <person name="Stanley A.M."/>
            <person name="Lindo L."/>
            <person name="Kelly A."/>
            <person name="Brown D.W."/>
            <person name="Lee T."/>
            <person name="Vaughan M.M."/>
            <person name="Alexander N.J."/>
            <person name="Busman M."/>
            <person name="Gutierrez S."/>
        </authorList>
    </citation>
    <scope>NUCLEOTIDE SEQUENCE [LARGE SCALE GENOMIC DNA]</scope>
    <source>
        <strain evidence="2 3">IBT 40837</strain>
    </source>
</reference>